<organism evidence="5 6">
    <name type="scientific">Turnera subulata</name>
    <dbReference type="NCBI Taxonomy" id="218843"/>
    <lineage>
        <taxon>Eukaryota</taxon>
        <taxon>Viridiplantae</taxon>
        <taxon>Streptophyta</taxon>
        <taxon>Embryophyta</taxon>
        <taxon>Tracheophyta</taxon>
        <taxon>Spermatophyta</taxon>
        <taxon>Magnoliopsida</taxon>
        <taxon>eudicotyledons</taxon>
        <taxon>Gunneridae</taxon>
        <taxon>Pentapetalae</taxon>
        <taxon>rosids</taxon>
        <taxon>fabids</taxon>
        <taxon>Malpighiales</taxon>
        <taxon>Passifloraceae</taxon>
        <taxon>Turnera</taxon>
    </lineage>
</organism>
<dbReference type="Gene3D" id="3.30.559.10">
    <property type="entry name" value="Chloramphenicol acetyltransferase-like domain"/>
    <property type="match status" value="6"/>
</dbReference>
<dbReference type="InterPro" id="IPR050317">
    <property type="entry name" value="Plant_Fungal_Acyltransferase"/>
</dbReference>
<dbReference type="InterPro" id="IPR023213">
    <property type="entry name" value="CAT-like_dom_sf"/>
</dbReference>
<protein>
    <submittedName>
        <fullName evidence="5">Uncharacterized protein</fullName>
    </submittedName>
</protein>
<dbReference type="Proteomes" id="UP001141552">
    <property type="component" value="Unassembled WGS sequence"/>
</dbReference>
<name>A0A9Q0G8B0_9ROSI</name>
<dbReference type="AlphaFoldDB" id="A0A9Q0G8B0"/>
<dbReference type="Pfam" id="PF02458">
    <property type="entry name" value="Transferase"/>
    <property type="match status" value="3"/>
</dbReference>
<feature type="non-terminal residue" evidence="5">
    <location>
        <position position="1277"/>
    </location>
</feature>
<dbReference type="PANTHER" id="PTHR31642:SF158">
    <property type="entry name" value="N-BENZOYLTRANSFERASE PROTEIN, PUTATIVE-RELATED"/>
    <property type="match status" value="1"/>
</dbReference>
<accession>A0A9Q0G8B0</accession>
<dbReference type="GO" id="GO:0016747">
    <property type="term" value="F:acyltransferase activity, transferring groups other than amino-acyl groups"/>
    <property type="evidence" value="ECO:0007669"/>
    <property type="project" value="TreeGrafter"/>
</dbReference>
<proteinExistence type="inferred from homology"/>
<evidence type="ECO:0000313" key="6">
    <source>
        <dbReference type="Proteomes" id="UP001141552"/>
    </source>
</evidence>
<feature type="region of interest" description="Disordered" evidence="4">
    <location>
        <begin position="1066"/>
        <end position="1089"/>
    </location>
</feature>
<feature type="region of interest" description="Disordered" evidence="4">
    <location>
        <begin position="195"/>
        <end position="216"/>
    </location>
</feature>
<keyword evidence="3" id="KW-0012">Acyltransferase</keyword>
<dbReference type="FunFam" id="3.30.559.10:FF:000015">
    <property type="entry name" value="Spermidine hydroxycinnamoyl transferase"/>
    <property type="match status" value="3"/>
</dbReference>
<keyword evidence="2" id="KW-0808">Transferase</keyword>
<keyword evidence="6" id="KW-1185">Reference proteome</keyword>
<dbReference type="OrthoDB" id="671439at2759"/>
<evidence type="ECO:0000256" key="3">
    <source>
        <dbReference type="ARBA" id="ARBA00023315"/>
    </source>
</evidence>
<comment type="similarity">
    <text evidence="1">Belongs to the plant acyltransferase family.</text>
</comment>
<evidence type="ECO:0000256" key="2">
    <source>
        <dbReference type="ARBA" id="ARBA00022679"/>
    </source>
</evidence>
<dbReference type="FunFam" id="3.30.559.10:FF:000008">
    <property type="entry name" value="Tryptamine hydroxycinnamoyl transferase"/>
    <property type="match status" value="2"/>
</dbReference>
<evidence type="ECO:0000313" key="5">
    <source>
        <dbReference type="EMBL" id="KAJ4844057.1"/>
    </source>
</evidence>
<dbReference type="PANTHER" id="PTHR31642">
    <property type="entry name" value="TRICHOTHECENE 3-O-ACETYLTRANSFERASE"/>
    <property type="match status" value="1"/>
</dbReference>
<feature type="compositionally biased region" description="Polar residues" evidence="4">
    <location>
        <begin position="1074"/>
        <end position="1089"/>
    </location>
</feature>
<evidence type="ECO:0000256" key="4">
    <source>
        <dbReference type="SAM" id="MobiDB-lite"/>
    </source>
</evidence>
<reference evidence="5" key="1">
    <citation type="submission" date="2022-02" db="EMBL/GenBank/DDBJ databases">
        <authorList>
            <person name="Henning P.M."/>
            <person name="McCubbin A.G."/>
            <person name="Shore J.S."/>
        </authorList>
    </citation>
    <scope>NUCLEOTIDE SEQUENCE</scope>
    <source>
        <strain evidence="5">F60SS</strain>
        <tissue evidence="5">Leaves</tissue>
    </source>
</reference>
<reference evidence="5" key="2">
    <citation type="journal article" date="2023" name="Plants (Basel)">
        <title>Annotation of the Turnera subulata (Passifloraceae) Draft Genome Reveals the S-Locus Evolved after the Divergence of Turneroideae from Passifloroideae in a Stepwise Manner.</title>
        <authorList>
            <person name="Henning P.M."/>
            <person name="Roalson E.H."/>
            <person name="Mir W."/>
            <person name="McCubbin A.G."/>
            <person name="Shore J.S."/>
        </authorList>
    </citation>
    <scope>NUCLEOTIDE SEQUENCE</scope>
    <source>
        <strain evidence="5">F60SS</strain>
    </source>
</reference>
<dbReference type="EMBL" id="JAKUCV010002060">
    <property type="protein sequence ID" value="KAJ4844057.1"/>
    <property type="molecule type" value="Genomic_DNA"/>
</dbReference>
<sequence>MKINVKDSTIVCPAEDTPHERLWVSNLDLIHTRYHLPTVYLYEPNGSSNTFDVQVLKEALSKVLVPFYPAAGRLALDANGRIEIDCNAKGALFIEAETDSPTSDLGDFMPSPELRQLVPTIDYSDITLHPLVLFQITKFSCGGVCLGVAFHHTVADGQGALHFINSWASLARGQPISCPPRLDRTILRARDPPRPTFHHVEYDQPPALTTPAQDLNPPTSMANLKITPDQLNTLKAQVNSVNGTNNYYSTFQILTAHIWRCATKARGLSNDQKTKLSIGSDGRSRLVPPLPQGYFGNVIFHATPIALAGDLVTEPLLHTVERLDKAIKRMDDSYLRSAIDRMEEIGDLTPILRGSITSRCPNLTVASWMRLPFYEADFGWGRPLLLRPANACEGKGYLYSSPANDGTFSLAICLEAHHLTSFEKLFYEVDKSHALKCGVKQRMKINIKESTIVCPAKETPQRRLCFSNLDLLQTRYHLPTVLLYEPNDSNNSNMFDAHVLKEALSKVLVPFYPAAGRLAKDENGRIEIDCNAKGVLFIEAETDSPTSDLGDFMPGPELCQLVPTVDDSDITLYPLVLLQVTKFSCGGVCLGSAISHALVDGEGALNFINSWASLARGLSSCSPPYVDRTILRARDPPRPTFHHIEYDQPPTLNIPAPEPKPTSMTNLKITPEQLNTLRSKVNNANGTETYHYSTYQILTAHIWRCVTKARGLPGDQATKLSIATNGRSRLNPPLPPGYFGNVIFHAIPLALAGDLVSESLLHTVERIDRAIRKMDDNYLRSAMDRLEEIGDLTTITRGPNTCRNPNLNVVNWTRLPFYEADFGWGKPLFLRPTRTFEGTAYLYSSPANDRSFLLAICLEADHVREDDMKINIKESTIVRPAEDTPHKRLWVSNLDLIHTKYFLPTVYLYEPSNSSNLFDAQVLKEALSKVLVPFYPAAGRLAKDENSRFEIDCNAKGVLFIEAETDSPTSELGDFMPSPELSQLVPRVDSSSDISLHPLVLLQITKFSCGGMCLGVGWHHTLADGQGALNFINSWASLARGQSICIPPHTDRTIHKARDPPRPTFHHIEYDQPPTLNTPAQDPKPTSMTNLKITPDQLNTLKSKVNNVNGGGNKACYSTYQILTAYIWRCATKARGLSNDQATRLGLAVDGRSRLDPPPPPGYFGNVIFHASPLALVGDLVSESLLHTVERIDKAIKKMDDSNYLRSAIDRLEEIGDLTPILRGPKVCNTPNLTVNSWTRLPFYEADFGWGRPLLLRPTRNTYQLLKSCSMTCDDDF</sequence>
<comment type="caution">
    <text evidence="5">The sequence shown here is derived from an EMBL/GenBank/DDBJ whole genome shotgun (WGS) entry which is preliminary data.</text>
</comment>
<evidence type="ECO:0000256" key="1">
    <source>
        <dbReference type="ARBA" id="ARBA00009861"/>
    </source>
</evidence>
<gene>
    <name evidence="5" type="ORF">Tsubulata_029248</name>
</gene>